<accession>A0AC35GG73</accession>
<sequence>MNFYVSDSVLCRYQNDDGGALQDKNCTSCVFYYCPRPCEGGHYCDDVSGWGCPEDFFQRCAENYKEHVDFVRSKNFNDMEYRKNLVKYISGCQNNTDGYSCIQQKYNTFELKHLGKHDNFYTCTEAEKPCSESDDGTSSSNNQYDALKMIGIFAIGWVLSAA</sequence>
<reference evidence="2" key="1">
    <citation type="submission" date="2022-11" db="UniProtKB">
        <authorList>
            <consortium name="WormBaseParasite"/>
        </authorList>
    </citation>
    <scope>IDENTIFICATION</scope>
</reference>
<protein>
    <submittedName>
        <fullName evidence="2">Uncharacterized protein</fullName>
    </submittedName>
</protein>
<evidence type="ECO:0000313" key="1">
    <source>
        <dbReference type="Proteomes" id="UP000887580"/>
    </source>
</evidence>
<proteinExistence type="predicted"/>
<evidence type="ECO:0000313" key="2">
    <source>
        <dbReference type="WBParaSite" id="PS1159_v2.g4930.t1"/>
    </source>
</evidence>
<dbReference type="WBParaSite" id="PS1159_v2.g4930.t1">
    <property type="protein sequence ID" value="PS1159_v2.g4930.t1"/>
    <property type="gene ID" value="PS1159_v2.g4930"/>
</dbReference>
<name>A0AC35GG73_9BILA</name>
<dbReference type="Proteomes" id="UP000887580">
    <property type="component" value="Unplaced"/>
</dbReference>
<organism evidence="1 2">
    <name type="scientific">Panagrolaimus sp. PS1159</name>
    <dbReference type="NCBI Taxonomy" id="55785"/>
    <lineage>
        <taxon>Eukaryota</taxon>
        <taxon>Metazoa</taxon>
        <taxon>Ecdysozoa</taxon>
        <taxon>Nematoda</taxon>
        <taxon>Chromadorea</taxon>
        <taxon>Rhabditida</taxon>
        <taxon>Tylenchina</taxon>
        <taxon>Panagrolaimomorpha</taxon>
        <taxon>Panagrolaimoidea</taxon>
        <taxon>Panagrolaimidae</taxon>
        <taxon>Panagrolaimus</taxon>
    </lineage>
</organism>